<dbReference type="EMBL" id="CAJNDS010002152">
    <property type="protein sequence ID" value="CAE7353320.1"/>
    <property type="molecule type" value="Genomic_DNA"/>
</dbReference>
<comment type="caution">
    <text evidence="2">The sequence shown here is derived from an EMBL/GenBank/DDBJ whole genome shotgun (WGS) entry which is preliminary data.</text>
</comment>
<evidence type="ECO:0000313" key="2">
    <source>
        <dbReference type="EMBL" id="CAE7353320.1"/>
    </source>
</evidence>
<feature type="region of interest" description="Disordered" evidence="1">
    <location>
        <begin position="29"/>
        <end position="51"/>
    </location>
</feature>
<feature type="compositionally biased region" description="Basic and acidic residues" evidence="1">
    <location>
        <begin position="33"/>
        <end position="51"/>
    </location>
</feature>
<name>A0A812PB78_9DINO</name>
<protein>
    <submittedName>
        <fullName evidence="2">Mco protein</fullName>
    </submittedName>
</protein>
<reference evidence="2" key="1">
    <citation type="submission" date="2021-02" db="EMBL/GenBank/DDBJ databases">
        <authorList>
            <person name="Dougan E. K."/>
            <person name="Rhodes N."/>
            <person name="Thang M."/>
            <person name="Chan C."/>
        </authorList>
    </citation>
    <scope>NUCLEOTIDE SEQUENCE</scope>
</reference>
<proteinExistence type="predicted"/>
<evidence type="ECO:0000313" key="3">
    <source>
        <dbReference type="Proteomes" id="UP000604046"/>
    </source>
</evidence>
<dbReference type="AlphaFoldDB" id="A0A812PB78"/>
<evidence type="ECO:0000256" key="1">
    <source>
        <dbReference type="SAM" id="MobiDB-lite"/>
    </source>
</evidence>
<feature type="compositionally biased region" description="Basic and acidic residues" evidence="1">
    <location>
        <begin position="458"/>
        <end position="479"/>
    </location>
</feature>
<organism evidence="2 3">
    <name type="scientific">Symbiodinium natans</name>
    <dbReference type="NCBI Taxonomy" id="878477"/>
    <lineage>
        <taxon>Eukaryota</taxon>
        <taxon>Sar</taxon>
        <taxon>Alveolata</taxon>
        <taxon>Dinophyceae</taxon>
        <taxon>Suessiales</taxon>
        <taxon>Symbiodiniaceae</taxon>
        <taxon>Symbiodinium</taxon>
    </lineage>
</organism>
<gene>
    <name evidence="2" type="primary">mco</name>
    <name evidence="2" type="ORF">SNAT2548_LOCUS18685</name>
</gene>
<keyword evidence="3" id="KW-1185">Reference proteome</keyword>
<dbReference type="Proteomes" id="UP000604046">
    <property type="component" value="Unassembled WGS sequence"/>
</dbReference>
<feature type="region of interest" description="Disordered" evidence="1">
    <location>
        <begin position="452"/>
        <end position="479"/>
    </location>
</feature>
<sequence>MLLWLDEIESQIQVTPFVRRPRLQESALQAAREAAREAAEADGKPGPAERRRLQEAELEAAREEATHAALEDCVVAEVKGRAALLHSIVEEIEEEASLQQAQLANHIGGIHRSMYAPGVPVLLAEVELEGPCSGISGHGWHAWYARNGRAVCPVLKCSVRLRGNRGSWEGLSAEFGETQGLRWSLRRLSLWSMMPSLASHVRMSCPEISQHMRTELWEVFQASQSQLANQQGQLYRSDAEHEHHCATRSSCFSFCVSLGRTRFLPPGHVVAAVAGPMVFKAAGARLFQANFGNSPESSQRDSGSKDLLCANAPEGGQDVAIFESTGRWCRTNPDDHRRTQLWGSLAIQLGVIANFSNHRGQDVAIFESTGRWCRTNPDDHRRTQLWGSLAIQLGVIANFSNHRGLELDDEETDSTSVTSAKAAKMLLWLDEIESQIQVAPFVQRPRLQESALQAAHEAAQEAAREAAKADGKPGPAERRRLQEAELEAARNEVKGRATLLHSIVEEIEEEASLQQAQLANHIGGIHRSMYAPGVPAMTMQTQVPQQGAPLPASPAMGGMPGMPGMGGMYGGGSYGPMGANVGQAYGGAFGGSASGVFQASQSQLANQQGQLYRTRFLPPGHVVAAVAGPMVFKAAGARR</sequence>
<accession>A0A812PB78</accession>